<evidence type="ECO:0000313" key="1">
    <source>
        <dbReference type="EMBL" id="MFC4059154.1"/>
    </source>
</evidence>
<organism evidence="1 2">
    <name type="scientific">Planomonospora corallina</name>
    <dbReference type="NCBI Taxonomy" id="1806052"/>
    <lineage>
        <taxon>Bacteria</taxon>
        <taxon>Bacillati</taxon>
        <taxon>Actinomycetota</taxon>
        <taxon>Actinomycetes</taxon>
        <taxon>Streptosporangiales</taxon>
        <taxon>Streptosporangiaceae</taxon>
        <taxon>Planomonospora</taxon>
    </lineage>
</organism>
<dbReference type="Proteomes" id="UP001595850">
    <property type="component" value="Unassembled WGS sequence"/>
</dbReference>
<reference evidence="2" key="1">
    <citation type="journal article" date="2019" name="Int. J. Syst. Evol. Microbiol.">
        <title>The Global Catalogue of Microorganisms (GCM) 10K type strain sequencing project: providing services to taxonomists for standard genome sequencing and annotation.</title>
        <authorList>
            <consortium name="The Broad Institute Genomics Platform"/>
            <consortium name="The Broad Institute Genome Sequencing Center for Infectious Disease"/>
            <person name="Wu L."/>
            <person name="Ma J."/>
        </authorList>
    </citation>
    <scope>NUCLEOTIDE SEQUENCE [LARGE SCALE GENOMIC DNA]</scope>
    <source>
        <strain evidence="2">TBRC 4489</strain>
    </source>
</reference>
<keyword evidence="2" id="KW-1185">Reference proteome</keyword>
<accession>A0ABV8I8A4</accession>
<dbReference type="RefSeq" id="WP_377287470.1">
    <property type="nucleotide sequence ID" value="NZ_JBHSBM010000016.1"/>
</dbReference>
<gene>
    <name evidence="1" type="ORF">ACFOWE_12655</name>
</gene>
<dbReference type="EMBL" id="JBHSBM010000016">
    <property type="protein sequence ID" value="MFC4059154.1"/>
    <property type="molecule type" value="Genomic_DNA"/>
</dbReference>
<proteinExistence type="predicted"/>
<evidence type="ECO:0000313" key="2">
    <source>
        <dbReference type="Proteomes" id="UP001595850"/>
    </source>
</evidence>
<protein>
    <submittedName>
        <fullName evidence="1">Ferredoxin</fullName>
    </submittedName>
</protein>
<comment type="caution">
    <text evidence="1">The sequence shown here is derived from an EMBL/GenBank/DDBJ whole genome shotgun (WGS) entry which is preliminary data.</text>
</comment>
<sequence>MTVRPDERLLDGEPMRPVRCRTCGAGVQARKASWHQTSVQWSAEAMAACLERRAAAPVSGPNGGCFAACEALRASIVQAALDGELPVPDDGEDGP</sequence>
<name>A0ABV8I8A4_9ACTN</name>